<reference evidence="8 9" key="1">
    <citation type="journal article" date="2019" name="Nat. Commun.">
        <title>A new type of DNA phosphorothioation-based antiviral system in archaea.</title>
        <authorList>
            <person name="Xiong L."/>
            <person name="Liu S."/>
            <person name="Chen S."/>
            <person name="Xiao Y."/>
            <person name="Zhu B."/>
            <person name="Gao Y."/>
            <person name="Zhang Y."/>
            <person name="Chen B."/>
            <person name="Luo J."/>
            <person name="Deng Z."/>
            <person name="Chen X."/>
            <person name="Wang L."/>
            <person name="Chen S."/>
        </authorList>
    </citation>
    <scope>NUCLEOTIDE SEQUENCE [LARGE SCALE GENOMIC DNA]</scope>
    <source>
        <strain evidence="8 9">JCM 10635</strain>
    </source>
</reference>
<feature type="domain" description="Peptidase S54 rhomboid" evidence="7">
    <location>
        <begin position="65"/>
        <end position="213"/>
    </location>
</feature>
<dbReference type="PANTHER" id="PTHR43066:SF11">
    <property type="entry name" value="PEPTIDASE S54 RHOMBOID DOMAIN-CONTAINING PROTEIN"/>
    <property type="match status" value="1"/>
</dbReference>
<keyword evidence="4 6" id="KW-0472">Membrane</keyword>
<keyword evidence="8" id="KW-0645">Protease</keyword>
<dbReference type="SUPFAM" id="SSF144091">
    <property type="entry name" value="Rhomboid-like"/>
    <property type="match status" value="1"/>
</dbReference>
<dbReference type="PANTHER" id="PTHR43066">
    <property type="entry name" value="RHOMBOID-RELATED PROTEIN"/>
    <property type="match status" value="1"/>
</dbReference>
<dbReference type="GO" id="GO:0004252">
    <property type="term" value="F:serine-type endopeptidase activity"/>
    <property type="evidence" value="ECO:0007669"/>
    <property type="project" value="InterPro"/>
</dbReference>
<keyword evidence="3 6" id="KW-1133">Transmembrane helix</keyword>
<dbReference type="KEGG" id="nbg:DV706_09495"/>
<feature type="transmembrane region" description="Helical" evidence="6">
    <location>
        <begin position="77"/>
        <end position="95"/>
    </location>
</feature>
<comment type="subcellular location">
    <subcellularLocation>
        <location evidence="1">Membrane</location>
        <topology evidence="1">Multi-pass membrane protein</topology>
    </subcellularLocation>
</comment>
<feature type="transmembrane region" description="Helical" evidence="6">
    <location>
        <begin position="107"/>
        <end position="127"/>
    </location>
</feature>
<dbReference type="GeneID" id="39851486"/>
<keyword evidence="8" id="KW-0378">Hydrolase</keyword>
<feature type="transmembrane region" description="Helical" evidence="6">
    <location>
        <begin position="197"/>
        <end position="215"/>
    </location>
</feature>
<dbReference type="Gene3D" id="1.20.1540.10">
    <property type="entry name" value="Rhomboid-like"/>
    <property type="match status" value="1"/>
</dbReference>
<dbReference type="RefSeq" id="WP_006064866.1">
    <property type="nucleotide sequence ID" value="NZ_CP031305.1"/>
</dbReference>
<gene>
    <name evidence="8" type="ORF">DV706_09495</name>
</gene>
<evidence type="ECO:0000256" key="2">
    <source>
        <dbReference type="ARBA" id="ARBA00022692"/>
    </source>
</evidence>
<accession>A0A4D6HNP1</accession>
<evidence type="ECO:0000313" key="9">
    <source>
        <dbReference type="Proteomes" id="UP000296822"/>
    </source>
</evidence>
<feature type="region of interest" description="Disordered" evidence="5">
    <location>
        <begin position="1"/>
        <end position="21"/>
    </location>
</feature>
<feature type="transmembrane region" description="Helical" evidence="6">
    <location>
        <begin position="29"/>
        <end position="57"/>
    </location>
</feature>
<dbReference type="GO" id="GO:0006508">
    <property type="term" value="P:proteolysis"/>
    <property type="evidence" value="ECO:0007669"/>
    <property type="project" value="UniProtKB-KW"/>
</dbReference>
<dbReference type="Pfam" id="PF01694">
    <property type="entry name" value="Rhomboid"/>
    <property type="match status" value="1"/>
</dbReference>
<proteinExistence type="predicted"/>
<evidence type="ECO:0000313" key="8">
    <source>
        <dbReference type="EMBL" id="QCC54682.1"/>
    </source>
</evidence>
<name>A0A4D6HNP1_9EURY</name>
<feature type="transmembrane region" description="Helical" evidence="6">
    <location>
        <begin position="139"/>
        <end position="161"/>
    </location>
</feature>
<evidence type="ECO:0000256" key="6">
    <source>
        <dbReference type="SAM" id="Phobius"/>
    </source>
</evidence>
<dbReference type="Proteomes" id="UP000296822">
    <property type="component" value="Chromosome"/>
</dbReference>
<dbReference type="EMBL" id="CP031305">
    <property type="protein sequence ID" value="QCC54682.1"/>
    <property type="molecule type" value="Genomic_DNA"/>
</dbReference>
<dbReference type="AlphaFoldDB" id="A0A4D6HNP1"/>
<feature type="transmembrane region" description="Helical" evidence="6">
    <location>
        <begin position="173"/>
        <end position="191"/>
    </location>
</feature>
<keyword evidence="2 6" id="KW-0812">Transmembrane</keyword>
<dbReference type="InterPro" id="IPR022764">
    <property type="entry name" value="Peptidase_S54_rhomboid_dom"/>
</dbReference>
<dbReference type="GO" id="GO:0016020">
    <property type="term" value="C:membrane"/>
    <property type="evidence" value="ECO:0007669"/>
    <property type="project" value="UniProtKB-SubCell"/>
</dbReference>
<evidence type="ECO:0000256" key="3">
    <source>
        <dbReference type="ARBA" id="ARBA00022989"/>
    </source>
</evidence>
<organism evidence="8 9">
    <name type="scientific">Natronorubrum bangense</name>
    <dbReference type="NCBI Taxonomy" id="61858"/>
    <lineage>
        <taxon>Archaea</taxon>
        <taxon>Methanobacteriati</taxon>
        <taxon>Methanobacteriota</taxon>
        <taxon>Stenosarchaea group</taxon>
        <taxon>Halobacteria</taxon>
        <taxon>Halobacteriales</taxon>
        <taxon>Natrialbaceae</taxon>
        <taxon>Natronorubrum</taxon>
    </lineage>
</organism>
<protein>
    <submittedName>
        <fullName evidence="8">Rhomboid family intramembrane serine protease</fullName>
    </submittedName>
</protein>
<evidence type="ECO:0000256" key="4">
    <source>
        <dbReference type="ARBA" id="ARBA00023136"/>
    </source>
</evidence>
<evidence type="ECO:0000256" key="5">
    <source>
        <dbReference type="SAM" id="MobiDB-lite"/>
    </source>
</evidence>
<sequence>MVDRSRSRSGRRRRSGTDTVDSSSPIFDLLVVFALVFVVQQFTALLGLGVMAGLFVLAPPLTTNPWTVVTSVYAHGGVGHLLSNSLALVVFGWPVARATTRLRFHAFFLVTGAIAGVSQILLTNAAASAPLISVAGTQGVLGASGAVFALLGYLIASNRLSSSLRSVVDIPRWLVIIIVIGLATAVTLATAAPGVALLAHFTGFLLGLLAGRVRLLSVGSRRAAM</sequence>
<dbReference type="InterPro" id="IPR035952">
    <property type="entry name" value="Rhomboid-like_sf"/>
</dbReference>
<evidence type="ECO:0000256" key="1">
    <source>
        <dbReference type="ARBA" id="ARBA00004141"/>
    </source>
</evidence>
<evidence type="ECO:0000259" key="7">
    <source>
        <dbReference type="Pfam" id="PF01694"/>
    </source>
</evidence>